<dbReference type="Proteomes" id="UP000799777">
    <property type="component" value="Unassembled WGS sequence"/>
</dbReference>
<reference evidence="1" key="1">
    <citation type="journal article" date="2020" name="Stud. Mycol.">
        <title>101 Dothideomycetes genomes: a test case for predicting lifestyles and emergence of pathogens.</title>
        <authorList>
            <person name="Haridas S."/>
            <person name="Albert R."/>
            <person name="Binder M."/>
            <person name="Bloem J."/>
            <person name="Labutti K."/>
            <person name="Salamov A."/>
            <person name="Andreopoulos B."/>
            <person name="Baker S."/>
            <person name="Barry K."/>
            <person name="Bills G."/>
            <person name="Bluhm B."/>
            <person name="Cannon C."/>
            <person name="Castanera R."/>
            <person name="Culley D."/>
            <person name="Daum C."/>
            <person name="Ezra D."/>
            <person name="Gonzalez J."/>
            <person name="Henrissat B."/>
            <person name="Kuo A."/>
            <person name="Liang C."/>
            <person name="Lipzen A."/>
            <person name="Lutzoni F."/>
            <person name="Magnuson J."/>
            <person name="Mondo S."/>
            <person name="Nolan M."/>
            <person name="Ohm R."/>
            <person name="Pangilinan J."/>
            <person name="Park H.-J."/>
            <person name="Ramirez L."/>
            <person name="Alfaro M."/>
            <person name="Sun H."/>
            <person name="Tritt A."/>
            <person name="Yoshinaga Y."/>
            <person name="Zwiers L.-H."/>
            <person name="Turgeon B."/>
            <person name="Goodwin S."/>
            <person name="Spatafora J."/>
            <person name="Crous P."/>
            <person name="Grigoriev I."/>
        </authorList>
    </citation>
    <scope>NUCLEOTIDE SEQUENCE</scope>
    <source>
        <strain evidence="1">CBS 110217</strain>
    </source>
</reference>
<name>A0A9P4LJC8_9PLEO</name>
<protein>
    <submittedName>
        <fullName evidence="1">Uncharacterized protein</fullName>
    </submittedName>
</protein>
<dbReference type="AlphaFoldDB" id="A0A9P4LJC8"/>
<accession>A0A9P4LJC8</accession>
<evidence type="ECO:0000313" key="1">
    <source>
        <dbReference type="EMBL" id="KAF2027468.1"/>
    </source>
</evidence>
<proteinExistence type="predicted"/>
<dbReference type="EMBL" id="ML978226">
    <property type="protein sequence ID" value="KAF2027468.1"/>
    <property type="molecule type" value="Genomic_DNA"/>
</dbReference>
<sequence>MPGHTSNASATACVACTRLGRILACCRKPKPSRTCEDCAAIDALIARELPDPQTARHEKQDRIETLKLQTKAQGEENEGLKAKLVEKNRLLNARKVALEEKVGRNAFKRKIKAIEKARRKH</sequence>
<comment type="caution">
    <text evidence="1">The sequence shown here is derived from an EMBL/GenBank/DDBJ whole genome shotgun (WGS) entry which is preliminary data.</text>
</comment>
<keyword evidence="2" id="KW-1185">Reference proteome</keyword>
<evidence type="ECO:0000313" key="2">
    <source>
        <dbReference type="Proteomes" id="UP000799777"/>
    </source>
</evidence>
<gene>
    <name evidence="1" type="ORF">EK21DRAFT_114826</name>
</gene>
<organism evidence="1 2">
    <name type="scientific">Setomelanomma holmii</name>
    <dbReference type="NCBI Taxonomy" id="210430"/>
    <lineage>
        <taxon>Eukaryota</taxon>
        <taxon>Fungi</taxon>
        <taxon>Dikarya</taxon>
        <taxon>Ascomycota</taxon>
        <taxon>Pezizomycotina</taxon>
        <taxon>Dothideomycetes</taxon>
        <taxon>Pleosporomycetidae</taxon>
        <taxon>Pleosporales</taxon>
        <taxon>Pleosporineae</taxon>
        <taxon>Phaeosphaeriaceae</taxon>
        <taxon>Setomelanomma</taxon>
    </lineage>
</organism>